<organism evidence="2 3">
    <name type="scientific">Streptomyces spirodelae</name>
    <dbReference type="NCBI Taxonomy" id="2812904"/>
    <lineage>
        <taxon>Bacteria</taxon>
        <taxon>Bacillati</taxon>
        <taxon>Actinomycetota</taxon>
        <taxon>Actinomycetes</taxon>
        <taxon>Kitasatosporales</taxon>
        <taxon>Streptomycetaceae</taxon>
        <taxon>Streptomyces</taxon>
    </lineage>
</organism>
<dbReference type="Proteomes" id="UP001518976">
    <property type="component" value="Unassembled WGS sequence"/>
</dbReference>
<dbReference type="RefSeq" id="WP_209267714.1">
    <property type="nucleotide sequence ID" value="NZ_JAFFZN010000028.1"/>
</dbReference>
<feature type="chain" id="PRO_5046071270" description="Secreted protein" evidence="1">
    <location>
        <begin position="26"/>
        <end position="170"/>
    </location>
</feature>
<dbReference type="EMBL" id="JAFFZN010000028">
    <property type="protein sequence ID" value="MBO8188846.1"/>
    <property type="molecule type" value="Genomic_DNA"/>
</dbReference>
<dbReference type="SUPFAM" id="SSF49695">
    <property type="entry name" value="gamma-Crystallin-like"/>
    <property type="match status" value="1"/>
</dbReference>
<sequence length="170" mass="17808">MGSRIAAVGVAALAAGTLSTGSASAWSTADAASGPEHCAIVIKKVEPGQAESKVVSEQCADSASALNVRASGTAAPPAPLFTLYDDSNFAGRSYTIYGYDGDCDPAGYRYPTLGWSYNDFARSIRLHGACNTANVHEHANWGGAVTRVNDYRSDLGYLNDRVSSIAVWHS</sequence>
<keyword evidence="1" id="KW-0732">Signal</keyword>
<gene>
    <name evidence="2" type="ORF">JW592_25760</name>
</gene>
<proteinExistence type="predicted"/>
<accession>A0ABS3X0D0</accession>
<evidence type="ECO:0008006" key="4">
    <source>
        <dbReference type="Google" id="ProtNLM"/>
    </source>
</evidence>
<evidence type="ECO:0000313" key="3">
    <source>
        <dbReference type="Proteomes" id="UP001518976"/>
    </source>
</evidence>
<comment type="caution">
    <text evidence="2">The sequence shown here is derived from an EMBL/GenBank/DDBJ whole genome shotgun (WGS) entry which is preliminary data.</text>
</comment>
<evidence type="ECO:0000313" key="2">
    <source>
        <dbReference type="EMBL" id="MBO8188846.1"/>
    </source>
</evidence>
<dbReference type="InterPro" id="IPR011024">
    <property type="entry name" value="G_crystallin-like"/>
</dbReference>
<keyword evidence="3" id="KW-1185">Reference proteome</keyword>
<protein>
    <recommendedName>
        <fullName evidence="4">Secreted protein</fullName>
    </recommendedName>
</protein>
<evidence type="ECO:0000256" key="1">
    <source>
        <dbReference type="SAM" id="SignalP"/>
    </source>
</evidence>
<reference evidence="2 3" key="1">
    <citation type="submission" date="2021-02" db="EMBL/GenBank/DDBJ databases">
        <title>Streptomyces spirodelae sp. nov., isolated from duckweed.</title>
        <authorList>
            <person name="Saimee Y."/>
            <person name="Duangmal K."/>
        </authorList>
    </citation>
    <scope>NUCLEOTIDE SEQUENCE [LARGE SCALE GENOMIC DNA]</scope>
    <source>
        <strain evidence="2 3">DW4-2</strain>
    </source>
</reference>
<dbReference type="Gene3D" id="2.60.20.10">
    <property type="entry name" value="Crystallins"/>
    <property type="match status" value="1"/>
</dbReference>
<feature type="signal peptide" evidence="1">
    <location>
        <begin position="1"/>
        <end position="25"/>
    </location>
</feature>
<name>A0ABS3X0D0_9ACTN</name>